<dbReference type="HAMAP" id="MF_00545">
    <property type="entry name" value="Ribosomal_eS24"/>
    <property type="match status" value="1"/>
</dbReference>
<dbReference type="SUPFAM" id="SSF54189">
    <property type="entry name" value="Ribosomal proteins S24e, L23 and L15e"/>
    <property type="match status" value="1"/>
</dbReference>
<protein>
    <recommendedName>
        <fullName evidence="4">40S ribosomal protein S24</fullName>
    </recommendedName>
</protein>
<dbReference type="PANTHER" id="PTHR10496">
    <property type="entry name" value="40S RIBOSOMAL PROTEIN S24"/>
    <property type="match status" value="1"/>
</dbReference>
<feature type="domain" description="Alpha-L-arabinofuranosidase 1 catalytic" evidence="7">
    <location>
        <begin position="258"/>
        <end position="336"/>
    </location>
</feature>
<evidence type="ECO:0000256" key="2">
    <source>
        <dbReference type="ARBA" id="ARBA00022980"/>
    </source>
</evidence>
<dbReference type="OrthoDB" id="406864at2759"/>
<dbReference type="Gene3D" id="3.30.70.3370">
    <property type="match status" value="1"/>
</dbReference>
<dbReference type="EMBL" id="CACSLK010028053">
    <property type="protein sequence ID" value="CAA0834932.1"/>
    <property type="molecule type" value="Genomic_DNA"/>
</dbReference>
<feature type="compositionally biased region" description="Polar residues" evidence="5">
    <location>
        <begin position="85"/>
        <end position="95"/>
    </location>
</feature>
<dbReference type="GO" id="GO:0005840">
    <property type="term" value="C:ribosome"/>
    <property type="evidence" value="ECO:0007669"/>
    <property type="project" value="UniProtKB-KW"/>
</dbReference>
<evidence type="ECO:0000313" key="9">
    <source>
        <dbReference type="Proteomes" id="UP001153555"/>
    </source>
</evidence>
<keyword evidence="6" id="KW-0812">Transmembrane</keyword>
<feature type="transmembrane region" description="Helical" evidence="6">
    <location>
        <begin position="21"/>
        <end position="38"/>
    </location>
</feature>
<dbReference type="FunFam" id="3.30.70.3370:FF:000001">
    <property type="entry name" value="40S ribosomal protein S24"/>
    <property type="match status" value="1"/>
</dbReference>
<dbReference type="GO" id="GO:0003729">
    <property type="term" value="F:mRNA binding"/>
    <property type="evidence" value="ECO:0007669"/>
    <property type="project" value="UniProtKB-ARBA"/>
</dbReference>
<dbReference type="InterPro" id="IPR055235">
    <property type="entry name" value="ASD1_cat"/>
</dbReference>
<comment type="similarity">
    <text evidence="1 4">Belongs to the eukaryotic ribosomal protein eS24 family.</text>
</comment>
<gene>
    <name evidence="8" type="ORF">SHERM_02738</name>
</gene>
<sequence>MIHHYNRRPSVRSRSSCCKSTSFIIGVVVSARFAYYGISSKLMRYFTVRVFGCFWRPRWPHPVPGYRSQRSIHQQPQHPPHLNTHLKSSPPSSACRSDRRSKRGGSVVLHLLAGSLTQPKNGGKAVTFRTRKFMMNRLLSRKQFVIDVLHPGKANVSKAELKEKLARMYEVKDSNAIFVFKFMTHFGRGKSTGFGLIYDSVESAKKFEPKYRLIRNGLDTKVEKSRKQMKERKNRAKKDRGVKKVLNLSYPLFAYLIAGGCFVQSEWLRNAFRWKETIGPWEERPGHFGDVWHYWTDDGFGHLQFLQLAEDLSNAPICAFTNGVSHNDQVDSSNIAPFFPFI</sequence>
<evidence type="ECO:0000256" key="5">
    <source>
        <dbReference type="SAM" id="MobiDB-lite"/>
    </source>
</evidence>
<dbReference type="Pfam" id="PF01282">
    <property type="entry name" value="Ribosomal_S24e"/>
    <property type="match status" value="1"/>
</dbReference>
<dbReference type="GO" id="GO:0003735">
    <property type="term" value="F:structural constituent of ribosome"/>
    <property type="evidence" value="ECO:0007669"/>
    <property type="project" value="InterPro"/>
</dbReference>
<dbReference type="InterPro" id="IPR012678">
    <property type="entry name" value="Ribosomal_uL23/eL15/eS24_sf"/>
</dbReference>
<evidence type="ECO:0000259" key="7">
    <source>
        <dbReference type="Pfam" id="PF22848"/>
    </source>
</evidence>
<dbReference type="PROSITE" id="PS00529">
    <property type="entry name" value="RIBOSOMAL_S24E"/>
    <property type="match status" value="1"/>
</dbReference>
<keyword evidence="9" id="KW-1185">Reference proteome</keyword>
<evidence type="ECO:0000256" key="3">
    <source>
        <dbReference type="ARBA" id="ARBA00023274"/>
    </source>
</evidence>
<dbReference type="GO" id="GO:0006412">
    <property type="term" value="P:translation"/>
    <property type="evidence" value="ECO:0007669"/>
    <property type="project" value="InterPro"/>
</dbReference>
<dbReference type="InterPro" id="IPR017853">
    <property type="entry name" value="GH"/>
</dbReference>
<dbReference type="Pfam" id="PF22848">
    <property type="entry name" value="ASD1_dom"/>
    <property type="match status" value="1"/>
</dbReference>
<organism evidence="8 9">
    <name type="scientific">Striga hermonthica</name>
    <name type="common">Purple witchweed</name>
    <name type="synonym">Buchnera hermonthica</name>
    <dbReference type="NCBI Taxonomy" id="68872"/>
    <lineage>
        <taxon>Eukaryota</taxon>
        <taxon>Viridiplantae</taxon>
        <taxon>Streptophyta</taxon>
        <taxon>Embryophyta</taxon>
        <taxon>Tracheophyta</taxon>
        <taxon>Spermatophyta</taxon>
        <taxon>Magnoliopsida</taxon>
        <taxon>eudicotyledons</taxon>
        <taxon>Gunneridae</taxon>
        <taxon>Pentapetalae</taxon>
        <taxon>asterids</taxon>
        <taxon>lamiids</taxon>
        <taxon>Lamiales</taxon>
        <taxon>Orobanchaceae</taxon>
        <taxon>Buchnereae</taxon>
        <taxon>Striga</taxon>
    </lineage>
</organism>
<dbReference type="AlphaFoldDB" id="A0A9N7NRJ3"/>
<reference evidence="8" key="1">
    <citation type="submission" date="2019-12" db="EMBL/GenBank/DDBJ databases">
        <authorList>
            <person name="Scholes J."/>
        </authorList>
    </citation>
    <scope>NUCLEOTIDE SEQUENCE</scope>
</reference>
<evidence type="ECO:0000256" key="1">
    <source>
        <dbReference type="ARBA" id="ARBA00009680"/>
    </source>
</evidence>
<dbReference type="InterPro" id="IPR053709">
    <property type="entry name" value="eRP_eS24_sf"/>
</dbReference>
<dbReference type="InterPro" id="IPR018098">
    <property type="entry name" value="Ribosomal_eS24_CS"/>
</dbReference>
<proteinExistence type="inferred from homology"/>
<keyword evidence="2 8" id="KW-0689">Ribosomal protein</keyword>
<dbReference type="Proteomes" id="UP001153555">
    <property type="component" value="Unassembled WGS sequence"/>
</dbReference>
<dbReference type="GO" id="GO:1990904">
    <property type="term" value="C:ribonucleoprotein complex"/>
    <property type="evidence" value="ECO:0007669"/>
    <property type="project" value="UniProtKB-KW"/>
</dbReference>
<feature type="region of interest" description="Disordered" evidence="5">
    <location>
        <begin position="66"/>
        <end position="103"/>
    </location>
</feature>
<keyword evidence="6" id="KW-1133">Transmembrane helix</keyword>
<dbReference type="InterPro" id="IPR001976">
    <property type="entry name" value="Ribosomal_eS24"/>
</dbReference>
<keyword evidence="3" id="KW-0687">Ribonucleoprotein</keyword>
<comment type="caution">
    <text evidence="8">The sequence shown here is derived from an EMBL/GenBank/DDBJ whole genome shotgun (WGS) entry which is preliminary data.</text>
</comment>
<accession>A0A9N7NRJ3</accession>
<evidence type="ECO:0000256" key="4">
    <source>
        <dbReference type="RuleBase" id="RU004383"/>
    </source>
</evidence>
<evidence type="ECO:0000313" key="8">
    <source>
        <dbReference type="EMBL" id="CAA0834932.1"/>
    </source>
</evidence>
<keyword evidence="6" id="KW-0472">Membrane</keyword>
<dbReference type="SUPFAM" id="SSF51445">
    <property type="entry name" value="(Trans)glycosidases"/>
    <property type="match status" value="1"/>
</dbReference>
<evidence type="ECO:0000256" key="6">
    <source>
        <dbReference type="SAM" id="Phobius"/>
    </source>
</evidence>
<name>A0A9N7NRJ3_STRHE</name>